<keyword evidence="4" id="KW-1185">Reference proteome</keyword>
<evidence type="ECO:0000313" key="3">
    <source>
        <dbReference type="EMBL" id="RYM35456.1"/>
    </source>
</evidence>
<dbReference type="InterPro" id="IPR013783">
    <property type="entry name" value="Ig-like_fold"/>
</dbReference>
<dbReference type="EMBL" id="SETE01000001">
    <property type="protein sequence ID" value="RYM35456.1"/>
    <property type="molecule type" value="Genomic_DNA"/>
</dbReference>
<dbReference type="Proteomes" id="UP000293952">
    <property type="component" value="Unassembled WGS sequence"/>
</dbReference>
<gene>
    <name evidence="3" type="ORF">ERX46_00250</name>
</gene>
<reference evidence="3 4" key="1">
    <citation type="submission" date="2019-02" db="EMBL/GenBank/DDBJ databases">
        <title>Genome sequence of the sea-ice species Brumimicrobium glaciale.</title>
        <authorList>
            <person name="Bowman J.P."/>
        </authorList>
    </citation>
    <scope>NUCLEOTIDE SEQUENCE [LARGE SCALE GENOMIC DNA]</scope>
    <source>
        <strain evidence="3 4">IC156</strain>
    </source>
</reference>
<dbReference type="AlphaFoldDB" id="A0A4Q4KPS0"/>
<dbReference type="Pfam" id="PF13585">
    <property type="entry name" value="CHU_C"/>
    <property type="match status" value="1"/>
</dbReference>
<dbReference type="SMART" id="SM00089">
    <property type="entry name" value="PKD"/>
    <property type="match status" value="2"/>
</dbReference>
<protein>
    <submittedName>
        <fullName evidence="3">T9SS type B sorting domain-containing protein</fullName>
    </submittedName>
</protein>
<organism evidence="3 4">
    <name type="scientific">Brumimicrobium glaciale</name>
    <dbReference type="NCBI Taxonomy" id="200475"/>
    <lineage>
        <taxon>Bacteria</taxon>
        <taxon>Pseudomonadati</taxon>
        <taxon>Bacteroidota</taxon>
        <taxon>Flavobacteriia</taxon>
        <taxon>Flavobacteriales</taxon>
        <taxon>Crocinitomicaceae</taxon>
        <taxon>Brumimicrobium</taxon>
    </lineage>
</organism>
<keyword evidence="1" id="KW-0732">Signal</keyword>
<dbReference type="Pfam" id="PF18911">
    <property type="entry name" value="PKD_4"/>
    <property type="match status" value="2"/>
</dbReference>
<proteinExistence type="predicted"/>
<feature type="chain" id="PRO_5020227490" evidence="1">
    <location>
        <begin position="28"/>
        <end position="599"/>
    </location>
</feature>
<feature type="domain" description="PKD" evidence="2">
    <location>
        <begin position="336"/>
        <end position="403"/>
    </location>
</feature>
<name>A0A4Q4KPS0_9FLAO</name>
<dbReference type="InterPro" id="IPR026341">
    <property type="entry name" value="T9SS_type_B"/>
</dbReference>
<dbReference type="InterPro" id="IPR035986">
    <property type="entry name" value="PKD_dom_sf"/>
</dbReference>
<accession>A0A4Q4KPS0</accession>
<feature type="signal peptide" evidence="1">
    <location>
        <begin position="1"/>
        <end position="27"/>
    </location>
</feature>
<dbReference type="InterPro" id="IPR022409">
    <property type="entry name" value="PKD/Chitinase_dom"/>
</dbReference>
<dbReference type="OrthoDB" id="9765926at2"/>
<dbReference type="Gene3D" id="2.60.40.10">
    <property type="entry name" value="Immunoglobulins"/>
    <property type="match status" value="2"/>
</dbReference>
<sequence>MKSTLSAFSSLIIIIGLLFGTNSIANAQQGDIIVTACATATYTLSSGTSIHFYDDGGPGGDCANGGSVANGNYANSGCETITTICPAPGETLNVDFIVLSMFATPSGFDWMVIYEGPTTTGNILFDNRSGGPDNPNATSCTYDNSAQFCITDNCFTFRFYASSVVNKEGWDALVSSTPTLGPGSIDIDVTDPTCTTDGSAELLNYDNTLTYVFTPAGPTIGPLGEIIGANFGQNYSIEILNGACGVEASFQIKAQFITPDAPDFVITAPTCLADGSAEINNYLVGATYTFTPAGPSVGGAGVVTGATFGQNYSVEVDNGNCTATATFQVEEQFDTPIPDFFGDLLEGCSPHTVTFIDTSGFANATCTWDFGDGNTSNLCDTVSHIFTGGGIYDVTLTMESEFGCIGDTTLINYIEVADDPIADFTADPMMSDYTDTEVNFTNESTNATSYIWDFGDLSPQVNDVDPVHEFPNGVANNYTVTLYAMGDLGCVDTATLVIIIKNPDLDFSIPNVFTPNGDNENDFFQMVNVENIPELEIVILNRWGNLVFESGEVNFKWNGLIQNNGAECSDGTYFYKVILKDLNGKEITEHGFVQLSRGK</sequence>
<dbReference type="InterPro" id="IPR000601">
    <property type="entry name" value="PKD_dom"/>
</dbReference>
<evidence type="ECO:0000256" key="1">
    <source>
        <dbReference type="SAM" id="SignalP"/>
    </source>
</evidence>
<dbReference type="RefSeq" id="WP_130091823.1">
    <property type="nucleotide sequence ID" value="NZ_SETE01000001.1"/>
</dbReference>
<dbReference type="SUPFAM" id="SSF49299">
    <property type="entry name" value="PKD domain"/>
    <property type="match status" value="2"/>
</dbReference>
<evidence type="ECO:0000259" key="2">
    <source>
        <dbReference type="PROSITE" id="PS50093"/>
    </source>
</evidence>
<comment type="caution">
    <text evidence="3">The sequence shown here is derived from an EMBL/GenBank/DDBJ whole genome shotgun (WGS) entry which is preliminary data.</text>
</comment>
<dbReference type="NCBIfam" id="TIGR04131">
    <property type="entry name" value="Bac_Flav_CTERM"/>
    <property type="match status" value="1"/>
</dbReference>
<dbReference type="PROSITE" id="PS50093">
    <property type="entry name" value="PKD"/>
    <property type="match status" value="1"/>
</dbReference>
<dbReference type="CDD" id="cd00146">
    <property type="entry name" value="PKD"/>
    <property type="match status" value="2"/>
</dbReference>
<evidence type="ECO:0000313" key="4">
    <source>
        <dbReference type="Proteomes" id="UP000293952"/>
    </source>
</evidence>